<dbReference type="STRING" id="83767.SAMN05660652_00623"/>
<organism evidence="1 2">
    <name type="scientific">Propionivibrio dicarboxylicus</name>
    <dbReference type="NCBI Taxonomy" id="83767"/>
    <lineage>
        <taxon>Bacteria</taxon>
        <taxon>Pseudomonadati</taxon>
        <taxon>Pseudomonadota</taxon>
        <taxon>Betaproteobacteria</taxon>
        <taxon>Rhodocyclales</taxon>
        <taxon>Rhodocyclaceae</taxon>
        <taxon>Propionivibrio</taxon>
    </lineage>
</organism>
<gene>
    <name evidence="1" type="ORF">SAMN05660652_00623</name>
</gene>
<dbReference type="Proteomes" id="UP000198607">
    <property type="component" value="Unassembled WGS sequence"/>
</dbReference>
<protein>
    <recommendedName>
        <fullName evidence="3">Type III secretion protein D</fullName>
    </recommendedName>
</protein>
<accession>A0A1G7WSU8</accession>
<evidence type="ECO:0000313" key="2">
    <source>
        <dbReference type="Proteomes" id="UP000198607"/>
    </source>
</evidence>
<keyword evidence="2" id="KW-1185">Reference proteome</keyword>
<sequence length="369" mass="39810">MQGGSLPLGTGMEIGKALITVDVVEAPWRIRHASAVISAEDKTQRPGQAAPRYNAKGIVATPVSANGSHSSRIAACIVAGLAAIGGLAVFAQPEAVPPVATVAEISRSDRDDRRIADMSTILATLAINDRAEIVRLADGKLRVDATVIDEAEYERLADALSRLHPRPGLRRTDEREFVQSVCQSVAAEEDGVVCEYLDNGRFRIRGHVASENLREILPARLSAEFPAIRRIDDIRMSRVKMAEHLLDVLRSKGLTDLRGQWRDGVFVIETPTLAGDQASLAHALADADRQFGRWLRFAVKSPVSSHPAAHVDPSLPFHPSTVVGGATPYLVLDNGQKILVGGHVGAWHLVGIDAERVRLDGPSPITFTR</sequence>
<dbReference type="AlphaFoldDB" id="A0A1G7WSU8"/>
<dbReference type="EMBL" id="FNCY01000001">
    <property type="protein sequence ID" value="SDG75021.1"/>
    <property type="molecule type" value="Genomic_DNA"/>
</dbReference>
<evidence type="ECO:0000313" key="1">
    <source>
        <dbReference type="EMBL" id="SDG75021.1"/>
    </source>
</evidence>
<reference evidence="1 2" key="1">
    <citation type="submission" date="2016-10" db="EMBL/GenBank/DDBJ databases">
        <authorList>
            <person name="de Groot N.N."/>
        </authorList>
    </citation>
    <scope>NUCLEOTIDE SEQUENCE [LARGE SCALE GENOMIC DNA]</scope>
    <source>
        <strain evidence="1 2">DSM 5885</strain>
    </source>
</reference>
<proteinExistence type="predicted"/>
<name>A0A1G7WSU8_9RHOO</name>
<evidence type="ECO:0008006" key="3">
    <source>
        <dbReference type="Google" id="ProtNLM"/>
    </source>
</evidence>